<evidence type="ECO:0000256" key="6">
    <source>
        <dbReference type="ARBA" id="ARBA00022842"/>
    </source>
</evidence>
<keyword evidence="6" id="KW-0460">Magnesium</keyword>
<proteinExistence type="inferred from homology"/>
<organism evidence="9 10">
    <name type="scientific">Candidatus Liberibacter asiaticus str. gxpsy</name>
    <dbReference type="NCBI Taxonomy" id="1174529"/>
    <lineage>
        <taxon>Bacteria</taxon>
        <taxon>Pseudomonadati</taxon>
        <taxon>Pseudomonadota</taxon>
        <taxon>Alphaproteobacteria</taxon>
        <taxon>Hyphomicrobiales</taxon>
        <taxon>Rhizobiaceae</taxon>
        <taxon>Liberibacter</taxon>
    </lineage>
</organism>
<dbReference type="PANTHER" id="PTHR11136:SF0">
    <property type="entry name" value="DIHYDROFOLATE SYNTHETASE-RELATED"/>
    <property type="match status" value="1"/>
</dbReference>
<gene>
    <name evidence="9" type="ORF">WSI_01855</name>
</gene>
<evidence type="ECO:0000313" key="10">
    <source>
        <dbReference type="Proteomes" id="UP000011820"/>
    </source>
</evidence>
<evidence type="ECO:0000256" key="4">
    <source>
        <dbReference type="ARBA" id="ARBA00022741"/>
    </source>
</evidence>
<evidence type="ECO:0000259" key="8">
    <source>
        <dbReference type="Pfam" id="PF08245"/>
    </source>
</evidence>
<evidence type="ECO:0000256" key="3">
    <source>
        <dbReference type="ARBA" id="ARBA00022723"/>
    </source>
</evidence>
<dbReference type="Gene3D" id="3.40.1190.10">
    <property type="entry name" value="Mur-like, catalytic domain"/>
    <property type="match status" value="1"/>
</dbReference>
<protein>
    <submittedName>
        <fullName evidence="9">FolC bifunctional protein</fullName>
    </submittedName>
</protein>
<dbReference type="InterPro" id="IPR018109">
    <property type="entry name" value="Folylpolyglutamate_synth_CS"/>
</dbReference>
<dbReference type="PIRSF" id="PIRSF001563">
    <property type="entry name" value="Folylpolyglu_synth"/>
    <property type="match status" value="1"/>
</dbReference>
<dbReference type="EMBL" id="CP004005">
    <property type="protein sequence ID" value="AGH16741.1"/>
    <property type="molecule type" value="Genomic_DNA"/>
</dbReference>
<keyword evidence="5 7" id="KW-0067">ATP-binding</keyword>
<keyword evidence="10" id="KW-1185">Reference proteome</keyword>
<dbReference type="SUPFAM" id="SSF53244">
    <property type="entry name" value="MurD-like peptide ligases, peptide-binding domain"/>
    <property type="match status" value="1"/>
</dbReference>
<dbReference type="RefSeq" id="WP_015452370.1">
    <property type="nucleotide sequence ID" value="NC_020549.1"/>
</dbReference>
<evidence type="ECO:0000256" key="2">
    <source>
        <dbReference type="ARBA" id="ARBA00022598"/>
    </source>
</evidence>
<dbReference type="Pfam" id="PF08245">
    <property type="entry name" value="Mur_ligase_M"/>
    <property type="match status" value="1"/>
</dbReference>
<dbReference type="PANTHER" id="PTHR11136">
    <property type="entry name" value="FOLYLPOLYGLUTAMATE SYNTHASE-RELATED"/>
    <property type="match status" value="1"/>
</dbReference>
<evidence type="ECO:0000256" key="7">
    <source>
        <dbReference type="PIRNR" id="PIRNR001563"/>
    </source>
</evidence>
<keyword evidence="3" id="KW-0479">Metal-binding</keyword>
<accession>A0ABN4B039</accession>
<dbReference type="InterPro" id="IPR001645">
    <property type="entry name" value="Folylpolyglutamate_synth"/>
</dbReference>
<name>A0ABN4B039_LIBAS</name>
<feature type="domain" description="Mur ligase central" evidence="8">
    <location>
        <begin position="29"/>
        <end position="252"/>
    </location>
</feature>
<evidence type="ECO:0000256" key="5">
    <source>
        <dbReference type="ARBA" id="ARBA00022840"/>
    </source>
</evidence>
<evidence type="ECO:0000256" key="1">
    <source>
        <dbReference type="ARBA" id="ARBA00008276"/>
    </source>
</evidence>
<dbReference type="NCBIfam" id="TIGR01499">
    <property type="entry name" value="folC"/>
    <property type="match status" value="1"/>
</dbReference>
<comment type="similarity">
    <text evidence="1 7">Belongs to the folylpolyglutamate synthase family.</text>
</comment>
<dbReference type="PROSITE" id="PS01011">
    <property type="entry name" value="FOLYLPOLYGLU_SYNT_1"/>
    <property type="match status" value="1"/>
</dbReference>
<sequence length="429" mass="47081">MAADSLLKMGYLLEDLGRPQDRLPPVIHIGGTNGKGSVASFSQRLLETSGLSVHVHTSPHLIRWNERFRLGVKRGRGRLVEDVELLDVFRRVRRVKSAQNLTIFELSIATALVLFSKYPADCAIIEVGLGGSLDATNIIEKVAVSVITSISLDHEKILGNTVSAIAKDKSGIIKPGCPVVIGHQVYDEVREILVSKAEKMGCPYNVYGDDFYAFEKNKCLVYQDKISQTNLTVLGLVGEHQYINAATAICAVQMAGFTLEKECINAALQSVQWFGRLQKITEGPLLNKLPDHSEVWIDGGHNPNAGLVVSKEISKLKGSSNKPFYLVIGMVEGKKYGRYLEAFVELSPIVLSVSLICRGRERQSISITPKVLMQEAKKLGFQAMACSSMIEALSRVRKINEELPPPLILIAGSLYLAGEALRENGVRIN</sequence>
<dbReference type="Gene3D" id="3.90.190.20">
    <property type="entry name" value="Mur ligase, C-terminal domain"/>
    <property type="match status" value="1"/>
</dbReference>
<dbReference type="InterPro" id="IPR036565">
    <property type="entry name" value="Mur-like_cat_sf"/>
</dbReference>
<dbReference type="SUPFAM" id="SSF53623">
    <property type="entry name" value="MurD-like peptide ligases, catalytic domain"/>
    <property type="match status" value="1"/>
</dbReference>
<reference evidence="9 10" key="1">
    <citation type="journal article" date="2013" name="Genome Announc.">
        <title>Complete Genome Sequence of a Chinese Strain of 'Candidatus Liberibacter asiaticus'.</title>
        <authorList>
            <person name="Lin H."/>
            <person name="Han C.S."/>
            <person name="Liu B."/>
            <person name="Lou B."/>
            <person name="Bai X."/>
            <person name="Deng C."/>
            <person name="Civerolo E.L."/>
            <person name="Gupta G."/>
        </authorList>
    </citation>
    <scope>NUCLEOTIDE SEQUENCE [LARGE SCALE GENOMIC DNA]</scope>
    <source>
        <strain evidence="10">gxpsy</strain>
    </source>
</reference>
<dbReference type="PROSITE" id="PS01012">
    <property type="entry name" value="FOLYLPOLYGLU_SYNT_2"/>
    <property type="match status" value="1"/>
</dbReference>
<keyword evidence="4 7" id="KW-0547">Nucleotide-binding</keyword>
<dbReference type="InterPro" id="IPR013221">
    <property type="entry name" value="Mur_ligase_cen"/>
</dbReference>
<evidence type="ECO:0000313" key="9">
    <source>
        <dbReference type="EMBL" id="AGH16741.1"/>
    </source>
</evidence>
<dbReference type="InterPro" id="IPR036615">
    <property type="entry name" value="Mur_ligase_C_dom_sf"/>
</dbReference>
<dbReference type="Proteomes" id="UP000011820">
    <property type="component" value="Chromosome"/>
</dbReference>
<keyword evidence="2 7" id="KW-0436">Ligase</keyword>